<comment type="caution">
    <text evidence="1">The sequence shown here is derived from an EMBL/GenBank/DDBJ whole genome shotgun (WGS) entry which is preliminary data.</text>
</comment>
<organism evidence="1 2">
    <name type="scientific">Pleurodeles waltl</name>
    <name type="common">Iberian ribbed newt</name>
    <dbReference type="NCBI Taxonomy" id="8319"/>
    <lineage>
        <taxon>Eukaryota</taxon>
        <taxon>Metazoa</taxon>
        <taxon>Chordata</taxon>
        <taxon>Craniata</taxon>
        <taxon>Vertebrata</taxon>
        <taxon>Euteleostomi</taxon>
        <taxon>Amphibia</taxon>
        <taxon>Batrachia</taxon>
        <taxon>Caudata</taxon>
        <taxon>Salamandroidea</taxon>
        <taxon>Salamandridae</taxon>
        <taxon>Pleurodelinae</taxon>
        <taxon>Pleurodeles</taxon>
    </lineage>
</organism>
<gene>
    <name evidence="1" type="ORF">NDU88_003696</name>
</gene>
<reference evidence="1" key="1">
    <citation type="journal article" date="2022" name="bioRxiv">
        <title>Sequencing and chromosome-scale assembly of the giantPleurodeles waltlgenome.</title>
        <authorList>
            <person name="Brown T."/>
            <person name="Elewa A."/>
            <person name="Iarovenko S."/>
            <person name="Subramanian E."/>
            <person name="Araus A.J."/>
            <person name="Petzold A."/>
            <person name="Susuki M."/>
            <person name="Suzuki K.-i.T."/>
            <person name="Hayashi T."/>
            <person name="Toyoda A."/>
            <person name="Oliveira C."/>
            <person name="Osipova E."/>
            <person name="Leigh N.D."/>
            <person name="Simon A."/>
            <person name="Yun M.H."/>
        </authorList>
    </citation>
    <scope>NUCLEOTIDE SEQUENCE</scope>
    <source>
        <strain evidence="1">20211129_DDA</strain>
        <tissue evidence="1">Liver</tissue>
    </source>
</reference>
<evidence type="ECO:0000313" key="1">
    <source>
        <dbReference type="EMBL" id="KAJ1194407.1"/>
    </source>
</evidence>
<proteinExistence type="predicted"/>
<evidence type="ECO:0000313" key="2">
    <source>
        <dbReference type="Proteomes" id="UP001066276"/>
    </source>
</evidence>
<dbReference type="EMBL" id="JANPWB010000004">
    <property type="protein sequence ID" value="KAJ1194407.1"/>
    <property type="molecule type" value="Genomic_DNA"/>
</dbReference>
<keyword evidence="2" id="KW-1185">Reference proteome</keyword>
<protein>
    <submittedName>
        <fullName evidence="1">Uncharacterized protein</fullName>
    </submittedName>
</protein>
<dbReference type="Proteomes" id="UP001066276">
    <property type="component" value="Chromosome 2_2"/>
</dbReference>
<name>A0AAV7UZ85_PLEWA</name>
<dbReference type="AlphaFoldDB" id="A0AAV7UZ85"/>
<accession>A0AAV7UZ85</accession>
<sequence length="101" mass="11199">MSTAAGVAQEDSPVGMSALSAGPFPDAADLRGLCPTRQQESRWASFARRALTGTQRVAMLDYGIERYLGFVAHNKNKLHLRRPQLEFCRKFESGLKSLVCR</sequence>